<dbReference type="SUPFAM" id="SSF111369">
    <property type="entry name" value="HlyD-like secretion proteins"/>
    <property type="match status" value="1"/>
</dbReference>
<evidence type="ECO:0000256" key="3">
    <source>
        <dbReference type="SAM" id="Phobius"/>
    </source>
</evidence>
<evidence type="ECO:0000259" key="5">
    <source>
        <dbReference type="Pfam" id="PF25990"/>
    </source>
</evidence>
<sequence length="355" mass="37272">MRESSRRGRRIAIGATAVGLALITIAVLTFVDLQRKHATPVLQVTTVRLQTMKRVIFSSGQVRPVQRQLIQASQLTSPVERMDVSVGQHVKQGQVLLHLNDTSQQQAISDAKAAVSAAQAEYNQAEAGYNSAPTLLKQMWLPQVDAAQAAMTQAQQQLRSAQAALAATMIEASLTGTVIVASPAGVDASGNASPIVEVVGPQKQIVLELSEVDATHVKSGMPVSITSDAFPNETFHGTVAMVAPFAETDQNGTGQVEVDVHPTGSFAVPLGYQVNCKIASTTHKGVPTVPYGALVQQGSNYAVYVVTGGKAQLTQVQLGITNDTSVEVTSGLHAGERILINPPSTLKNGQAVTVG</sequence>
<keyword evidence="2" id="KW-0175">Coiled coil</keyword>
<dbReference type="InterPro" id="IPR058636">
    <property type="entry name" value="Beta-barrel_YknX"/>
</dbReference>
<feature type="domain" description="YknX-like beta-barrel" evidence="5">
    <location>
        <begin position="205"/>
        <end position="254"/>
    </location>
</feature>
<evidence type="ECO:0000256" key="2">
    <source>
        <dbReference type="SAM" id="Coils"/>
    </source>
</evidence>
<dbReference type="Gene3D" id="2.40.30.170">
    <property type="match status" value="1"/>
</dbReference>
<dbReference type="Gene3D" id="2.40.420.20">
    <property type="match status" value="1"/>
</dbReference>
<protein>
    <submittedName>
        <fullName evidence="6">Efflux RND transporter periplasmic adaptor subunit</fullName>
    </submittedName>
</protein>
<keyword evidence="3" id="KW-0472">Membrane</keyword>
<dbReference type="EMBL" id="CP104067">
    <property type="protein sequence ID" value="WAH43297.1"/>
    <property type="molecule type" value="Genomic_DNA"/>
</dbReference>
<gene>
    <name evidence="6" type="ORF">NZD89_07850</name>
</gene>
<dbReference type="InterPro" id="IPR006143">
    <property type="entry name" value="RND_pump_MFP"/>
</dbReference>
<reference evidence="6" key="1">
    <citation type="submission" date="2022-08" db="EMBL/GenBank/DDBJ databases">
        <title>Alicyclobacillus fastidiosus DSM 17978, complete genome.</title>
        <authorList>
            <person name="Wang Q."/>
            <person name="Cai R."/>
            <person name="Wang Z."/>
        </authorList>
    </citation>
    <scope>NUCLEOTIDE SEQUENCE</scope>
    <source>
        <strain evidence="6">DSM 17978</strain>
    </source>
</reference>
<feature type="transmembrane region" description="Helical" evidence="3">
    <location>
        <begin position="12"/>
        <end position="31"/>
    </location>
</feature>
<evidence type="ECO:0000259" key="4">
    <source>
        <dbReference type="Pfam" id="PF25989"/>
    </source>
</evidence>
<dbReference type="Proteomes" id="UP001164761">
    <property type="component" value="Chromosome"/>
</dbReference>
<dbReference type="Pfam" id="PF25989">
    <property type="entry name" value="YknX_C"/>
    <property type="match status" value="1"/>
</dbReference>
<evidence type="ECO:0000313" key="7">
    <source>
        <dbReference type="Proteomes" id="UP001164761"/>
    </source>
</evidence>
<keyword evidence="7" id="KW-1185">Reference proteome</keyword>
<dbReference type="Pfam" id="PF25990">
    <property type="entry name" value="Beta-barrel_YknX"/>
    <property type="match status" value="1"/>
</dbReference>
<dbReference type="PANTHER" id="PTHR30469">
    <property type="entry name" value="MULTIDRUG RESISTANCE PROTEIN MDTA"/>
    <property type="match status" value="1"/>
</dbReference>
<keyword evidence="3" id="KW-0812">Transmembrane</keyword>
<organism evidence="6 7">
    <name type="scientific">Alicyclobacillus fastidiosus</name>
    <dbReference type="NCBI Taxonomy" id="392011"/>
    <lineage>
        <taxon>Bacteria</taxon>
        <taxon>Bacillati</taxon>
        <taxon>Bacillota</taxon>
        <taxon>Bacilli</taxon>
        <taxon>Bacillales</taxon>
        <taxon>Alicyclobacillaceae</taxon>
        <taxon>Alicyclobacillus</taxon>
    </lineage>
</organism>
<evidence type="ECO:0000256" key="1">
    <source>
        <dbReference type="ARBA" id="ARBA00009477"/>
    </source>
</evidence>
<dbReference type="PANTHER" id="PTHR30469:SF33">
    <property type="entry name" value="SLR1207 PROTEIN"/>
    <property type="match status" value="1"/>
</dbReference>
<comment type="similarity">
    <text evidence="1">Belongs to the membrane fusion protein (MFP) (TC 8.A.1) family.</text>
</comment>
<name>A0ABY6ZLF3_9BACL</name>
<keyword evidence="3" id="KW-1133">Transmembrane helix</keyword>
<dbReference type="RefSeq" id="WP_268007180.1">
    <property type="nucleotide sequence ID" value="NZ_CP104067.1"/>
</dbReference>
<evidence type="ECO:0000313" key="6">
    <source>
        <dbReference type="EMBL" id="WAH43297.1"/>
    </source>
</evidence>
<accession>A0ABY6ZLF3</accession>
<dbReference type="Gene3D" id="2.40.50.100">
    <property type="match status" value="1"/>
</dbReference>
<feature type="domain" description="YknX-like C-terminal permuted SH3-like" evidence="4">
    <location>
        <begin position="288"/>
        <end position="354"/>
    </location>
</feature>
<dbReference type="NCBIfam" id="TIGR01730">
    <property type="entry name" value="RND_mfp"/>
    <property type="match status" value="1"/>
</dbReference>
<feature type="coiled-coil region" evidence="2">
    <location>
        <begin position="108"/>
        <end position="171"/>
    </location>
</feature>
<proteinExistence type="inferred from homology"/>
<dbReference type="InterPro" id="IPR058637">
    <property type="entry name" value="YknX-like_C"/>
</dbReference>